<comment type="caution">
    <text evidence="2">The sequence shown here is derived from an EMBL/GenBank/DDBJ whole genome shotgun (WGS) entry which is preliminary data.</text>
</comment>
<feature type="signal peptide" evidence="1">
    <location>
        <begin position="1"/>
        <end position="19"/>
    </location>
</feature>
<evidence type="ECO:0000256" key="1">
    <source>
        <dbReference type="SAM" id="SignalP"/>
    </source>
</evidence>
<evidence type="ECO:0000313" key="3">
    <source>
        <dbReference type="Proteomes" id="UP000250369"/>
    </source>
</evidence>
<name>A0A329MMV3_9BACL</name>
<dbReference type="PROSITE" id="PS51257">
    <property type="entry name" value="PROKAR_LIPOPROTEIN"/>
    <property type="match status" value="1"/>
</dbReference>
<evidence type="ECO:0008006" key="4">
    <source>
        <dbReference type="Google" id="ProtNLM"/>
    </source>
</evidence>
<dbReference type="Proteomes" id="UP000250369">
    <property type="component" value="Unassembled WGS sequence"/>
</dbReference>
<keyword evidence="3" id="KW-1185">Reference proteome</keyword>
<evidence type="ECO:0000313" key="2">
    <source>
        <dbReference type="EMBL" id="RAV20626.1"/>
    </source>
</evidence>
<reference evidence="2 3" key="1">
    <citation type="journal article" date="2009" name="Int. J. Syst. Evol. Microbiol.">
        <title>Paenibacillus contaminans sp. nov., isolated from a contaminated laboratory plate.</title>
        <authorList>
            <person name="Chou J.H."/>
            <person name="Lee J.H."/>
            <person name="Lin M.C."/>
            <person name="Chang P.S."/>
            <person name="Arun A.B."/>
            <person name="Young C.C."/>
            <person name="Chen W.M."/>
        </authorList>
    </citation>
    <scope>NUCLEOTIDE SEQUENCE [LARGE SCALE GENOMIC DNA]</scope>
    <source>
        <strain evidence="2 3">CKOBP-6</strain>
    </source>
</reference>
<proteinExistence type="predicted"/>
<dbReference type="OrthoDB" id="6385276at2"/>
<dbReference type="AlphaFoldDB" id="A0A329MMV3"/>
<keyword evidence="1" id="KW-0732">Signal</keyword>
<dbReference type="RefSeq" id="WP_113031484.1">
    <property type="nucleotide sequence ID" value="NZ_QMFB01000007.1"/>
</dbReference>
<gene>
    <name evidence="2" type="ORF">DQG23_14015</name>
</gene>
<feature type="chain" id="PRO_5038434324" description="DUF4399 domain-containing protein" evidence="1">
    <location>
        <begin position="20"/>
        <end position="124"/>
    </location>
</feature>
<protein>
    <recommendedName>
        <fullName evidence="4">DUF4399 domain-containing protein</fullName>
    </recommendedName>
</protein>
<dbReference type="EMBL" id="QMFB01000007">
    <property type="protein sequence ID" value="RAV20626.1"/>
    <property type="molecule type" value="Genomic_DNA"/>
</dbReference>
<sequence length="124" mass="13548">MKRLAATIVVCSIVLSACGTSKKASVPMQDQKPTLSVSVKVEGTQATMTVQTDLRISKENYGGARKVGEGHIHTYLDGGEKVSMDEIKKTYTDLVPGKHELKVSLHNNDHTPYDVTETVSFEIK</sequence>
<organism evidence="2 3">
    <name type="scientific">Paenibacillus contaminans</name>
    <dbReference type="NCBI Taxonomy" id="450362"/>
    <lineage>
        <taxon>Bacteria</taxon>
        <taxon>Bacillati</taxon>
        <taxon>Bacillota</taxon>
        <taxon>Bacilli</taxon>
        <taxon>Bacillales</taxon>
        <taxon>Paenibacillaceae</taxon>
        <taxon>Paenibacillus</taxon>
    </lineage>
</organism>
<accession>A0A329MMV3</accession>